<proteinExistence type="predicted"/>
<dbReference type="PANTHER" id="PTHR43649:SF14">
    <property type="entry name" value="BLR3389 PROTEIN"/>
    <property type="match status" value="1"/>
</dbReference>
<dbReference type="CDD" id="cd13585">
    <property type="entry name" value="PBP2_TMBP_like"/>
    <property type="match status" value="1"/>
</dbReference>
<dbReference type="EMBL" id="JBHHMI010000034">
    <property type="protein sequence ID" value="MFB5269563.1"/>
    <property type="molecule type" value="Genomic_DNA"/>
</dbReference>
<feature type="chain" id="PRO_5046476127" evidence="1">
    <location>
        <begin position="22"/>
        <end position="433"/>
    </location>
</feature>
<dbReference type="RefSeq" id="WP_375357835.1">
    <property type="nucleotide sequence ID" value="NZ_JBHHMI010000034.1"/>
</dbReference>
<dbReference type="SUPFAM" id="SSF53850">
    <property type="entry name" value="Periplasmic binding protein-like II"/>
    <property type="match status" value="1"/>
</dbReference>
<sequence length="433" mass="47800">MRQWNKAVRKAILAAMALLLAAGCSSSSSSGGSTEGERVQLTMQAWGNPAELKVYQKALDAFTKENPQIHVKLVPVPGDQYEQKLLTSLQGNRGPDVFYSSEPTMARLIEAGQVQPLSEFLQSEESYVQADEFPEGLWGPARKDGEIYGLPPDVNPFVIYYNKKVFQEAGVKSPQHYYDEGRWNWEAFREVTGQLKAAGKQGYIMENWWAHWYSWVWSNGGRIFDEQGKLVLNENEPAKEAFGFMHDLVQDGNAVYSGSLPKGQGADAMFMSGQVGMLAAGRWLEPLFTQNKSIEFDYIAFPSNTGKKEPVAVPGAYFAVNSKNPHVKEAMKFVSFYVSRQGQEIRLADGGNALAAIPAADEAILSKSTIEHTSYLSEARDDGYTHGSNMAYDAQIPGLNPDITEIIDLMLLGKQDAKTTVARVTETIAAALK</sequence>
<dbReference type="InterPro" id="IPR006059">
    <property type="entry name" value="SBP"/>
</dbReference>
<dbReference type="Pfam" id="PF01547">
    <property type="entry name" value="SBP_bac_1"/>
    <property type="match status" value="1"/>
</dbReference>
<comment type="caution">
    <text evidence="2">The sequence shown here is derived from an EMBL/GenBank/DDBJ whole genome shotgun (WGS) entry which is preliminary data.</text>
</comment>
<feature type="signal peptide" evidence="1">
    <location>
        <begin position="1"/>
        <end position="21"/>
    </location>
</feature>
<protein>
    <submittedName>
        <fullName evidence="2">ABC transporter substrate-binding protein</fullName>
    </submittedName>
</protein>
<accession>A0ABV5AZB8</accession>
<name>A0ABV5AZB8_9BACL</name>
<evidence type="ECO:0000313" key="3">
    <source>
        <dbReference type="Proteomes" id="UP001580346"/>
    </source>
</evidence>
<keyword evidence="3" id="KW-1185">Reference proteome</keyword>
<dbReference type="InterPro" id="IPR050490">
    <property type="entry name" value="Bact_solute-bd_prot1"/>
</dbReference>
<dbReference type="Proteomes" id="UP001580346">
    <property type="component" value="Unassembled WGS sequence"/>
</dbReference>
<reference evidence="2 3" key="1">
    <citation type="submission" date="2024-09" db="EMBL/GenBank/DDBJ databases">
        <title>Paenibacillus zeirhizospherea sp. nov., isolated from surface of the maize (Zea mays) roots in a horticulture field, Hungary.</title>
        <authorList>
            <person name="Marton D."/>
            <person name="Farkas M."/>
            <person name="Bedics A."/>
            <person name="Toth E."/>
            <person name="Tancsics A."/>
            <person name="Boka K."/>
            <person name="Maroti G."/>
            <person name="Kriszt B."/>
            <person name="Cserhati M."/>
        </authorList>
    </citation>
    <scope>NUCLEOTIDE SEQUENCE [LARGE SCALE GENOMIC DNA]</scope>
    <source>
        <strain evidence="2 3">KCTC 33519</strain>
    </source>
</reference>
<evidence type="ECO:0000313" key="2">
    <source>
        <dbReference type="EMBL" id="MFB5269563.1"/>
    </source>
</evidence>
<organism evidence="2 3">
    <name type="scientific">Paenibacillus enshidis</name>
    <dbReference type="NCBI Taxonomy" id="1458439"/>
    <lineage>
        <taxon>Bacteria</taxon>
        <taxon>Bacillati</taxon>
        <taxon>Bacillota</taxon>
        <taxon>Bacilli</taxon>
        <taxon>Bacillales</taxon>
        <taxon>Paenibacillaceae</taxon>
        <taxon>Paenibacillus</taxon>
    </lineage>
</organism>
<evidence type="ECO:0000256" key="1">
    <source>
        <dbReference type="SAM" id="SignalP"/>
    </source>
</evidence>
<dbReference type="PROSITE" id="PS51257">
    <property type="entry name" value="PROKAR_LIPOPROTEIN"/>
    <property type="match status" value="1"/>
</dbReference>
<dbReference type="Gene3D" id="3.40.190.10">
    <property type="entry name" value="Periplasmic binding protein-like II"/>
    <property type="match status" value="1"/>
</dbReference>
<dbReference type="PANTHER" id="PTHR43649">
    <property type="entry name" value="ARABINOSE-BINDING PROTEIN-RELATED"/>
    <property type="match status" value="1"/>
</dbReference>
<gene>
    <name evidence="2" type="ORF">ACE41H_22650</name>
</gene>
<keyword evidence="1" id="KW-0732">Signal</keyword>